<evidence type="ECO:0000313" key="2">
    <source>
        <dbReference type="EMBL" id="KAL0367686.1"/>
    </source>
</evidence>
<feature type="region of interest" description="Disordered" evidence="1">
    <location>
        <begin position="1"/>
        <end position="43"/>
    </location>
</feature>
<name>A0AAW2QIF7_SESRA</name>
<dbReference type="AlphaFoldDB" id="A0AAW2QIF7"/>
<feature type="compositionally biased region" description="Polar residues" evidence="1">
    <location>
        <begin position="17"/>
        <end position="32"/>
    </location>
</feature>
<organism evidence="2">
    <name type="scientific">Sesamum radiatum</name>
    <name type="common">Black benniseed</name>
    <dbReference type="NCBI Taxonomy" id="300843"/>
    <lineage>
        <taxon>Eukaryota</taxon>
        <taxon>Viridiplantae</taxon>
        <taxon>Streptophyta</taxon>
        <taxon>Embryophyta</taxon>
        <taxon>Tracheophyta</taxon>
        <taxon>Spermatophyta</taxon>
        <taxon>Magnoliopsida</taxon>
        <taxon>eudicotyledons</taxon>
        <taxon>Gunneridae</taxon>
        <taxon>Pentapetalae</taxon>
        <taxon>asterids</taxon>
        <taxon>lamiids</taxon>
        <taxon>Lamiales</taxon>
        <taxon>Pedaliaceae</taxon>
        <taxon>Sesamum</taxon>
    </lineage>
</organism>
<dbReference type="EMBL" id="JACGWJ010000015">
    <property type="protein sequence ID" value="KAL0367686.1"/>
    <property type="molecule type" value="Genomic_DNA"/>
</dbReference>
<reference evidence="2" key="1">
    <citation type="submission" date="2020-06" db="EMBL/GenBank/DDBJ databases">
        <authorList>
            <person name="Li T."/>
            <person name="Hu X."/>
            <person name="Zhang T."/>
            <person name="Song X."/>
            <person name="Zhang H."/>
            <person name="Dai N."/>
            <person name="Sheng W."/>
            <person name="Hou X."/>
            <person name="Wei L."/>
        </authorList>
    </citation>
    <scope>NUCLEOTIDE SEQUENCE</scope>
    <source>
        <strain evidence="2">G02</strain>
        <tissue evidence="2">Leaf</tissue>
    </source>
</reference>
<evidence type="ECO:0000256" key="1">
    <source>
        <dbReference type="SAM" id="MobiDB-lite"/>
    </source>
</evidence>
<proteinExistence type="predicted"/>
<feature type="compositionally biased region" description="Low complexity" evidence="1">
    <location>
        <begin position="1"/>
        <end position="16"/>
    </location>
</feature>
<gene>
    <name evidence="2" type="ORF">Sradi_3658700</name>
</gene>
<protein>
    <submittedName>
        <fullName evidence="2">Uncharacterized protein</fullName>
    </submittedName>
</protein>
<accession>A0AAW2QIF7</accession>
<sequence>MENPNNTVNKQKTTKTPSNTQDLQVTTETSLTPAGGGSAPVPPPLRAIGPVLIPPRRSICLDTSTDELSLVMLEVIQRIVSVAIWEQIATLVPARTATPFDVDVPKEEAEECIPPPIVGRQGAPLGAPQEVPPHWLAHFECLQKGLQDIRY</sequence>
<reference evidence="2" key="2">
    <citation type="journal article" date="2024" name="Plant">
        <title>Genomic evolution and insights into agronomic trait innovations of Sesamum species.</title>
        <authorList>
            <person name="Miao H."/>
            <person name="Wang L."/>
            <person name="Qu L."/>
            <person name="Liu H."/>
            <person name="Sun Y."/>
            <person name="Le M."/>
            <person name="Wang Q."/>
            <person name="Wei S."/>
            <person name="Zheng Y."/>
            <person name="Lin W."/>
            <person name="Duan Y."/>
            <person name="Cao H."/>
            <person name="Xiong S."/>
            <person name="Wang X."/>
            <person name="Wei L."/>
            <person name="Li C."/>
            <person name="Ma Q."/>
            <person name="Ju M."/>
            <person name="Zhao R."/>
            <person name="Li G."/>
            <person name="Mu C."/>
            <person name="Tian Q."/>
            <person name="Mei H."/>
            <person name="Zhang T."/>
            <person name="Gao T."/>
            <person name="Zhang H."/>
        </authorList>
    </citation>
    <scope>NUCLEOTIDE SEQUENCE</scope>
    <source>
        <strain evidence="2">G02</strain>
    </source>
</reference>
<comment type="caution">
    <text evidence="2">The sequence shown here is derived from an EMBL/GenBank/DDBJ whole genome shotgun (WGS) entry which is preliminary data.</text>
</comment>